<evidence type="ECO:0000256" key="6">
    <source>
        <dbReference type="SAM" id="Phobius"/>
    </source>
</evidence>
<evidence type="ECO:0000256" key="5">
    <source>
        <dbReference type="ARBA" id="ARBA00023136"/>
    </source>
</evidence>
<dbReference type="PROSITE" id="PS50850">
    <property type="entry name" value="MFS"/>
    <property type="match status" value="1"/>
</dbReference>
<gene>
    <name evidence="8" type="ORF">A7K98_04010</name>
    <name evidence="9" type="ORF">A7K99_04010</name>
</gene>
<dbReference type="CDD" id="cd17319">
    <property type="entry name" value="MFS_ExuT_GudP_like"/>
    <property type="match status" value="1"/>
</dbReference>
<feature type="transmembrane region" description="Helical" evidence="6">
    <location>
        <begin position="340"/>
        <end position="362"/>
    </location>
</feature>
<dbReference type="PANTHER" id="PTHR43791:SF36">
    <property type="entry name" value="TRANSPORTER, PUTATIVE (AFU_ORTHOLOGUE AFUA_6G08340)-RELATED"/>
    <property type="match status" value="1"/>
</dbReference>
<feature type="transmembrane region" description="Helical" evidence="6">
    <location>
        <begin position="315"/>
        <end position="334"/>
    </location>
</feature>
<feature type="domain" description="Major facilitator superfamily (MFS) profile" evidence="7">
    <location>
        <begin position="21"/>
        <end position="434"/>
    </location>
</feature>
<feature type="transmembrane region" description="Helical" evidence="6">
    <location>
        <begin position="55"/>
        <end position="75"/>
    </location>
</feature>
<organism evidence="8 11">
    <name type="scientific">Tatumella citrea</name>
    <name type="common">Pantoea citrea</name>
    <dbReference type="NCBI Taxonomy" id="53336"/>
    <lineage>
        <taxon>Bacteria</taxon>
        <taxon>Pseudomonadati</taxon>
        <taxon>Pseudomonadota</taxon>
        <taxon>Gammaproteobacteria</taxon>
        <taxon>Enterobacterales</taxon>
        <taxon>Erwiniaceae</taxon>
        <taxon>Tatumella</taxon>
    </lineage>
</organism>
<dbReference type="GO" id="GO:0016020">
    <property type="term" value="C:membrane"/>
    <property type="evidence" value="ECO:0007669"/>
    <property type="project" value="UniProtKB-SubCell"/>
</dbReference>
<evidence type="ECO:0000256" key="2">
    <source>
        <dbReference type="ARBA" id="ARBA00022448"/>
    </source>
</evidence>
<dbReference type="AlphaFoldDB" id="A0A1Y0L4S7"/>
<evidence type="ECO:0000313" key="9">
    <source>
        <dbReference type="EMBL" id="ARU97074.1"/>
    </source>
</evidence>
<comment type="subcellular location">
    <subcellularLocation>
        <location evidence="1">Membrane</location>
        <topology evidence="1">Multi-pass membrane protein</topology>
    </subcellularLocation>
</comment>
<feature type="transmembrane region" description="Helical" evidence="6">
    <location>
        <begin position="180"/>
        <end position="202"/>
    </location>
</feature>
<dbReference type="Proteomes" id="UP000195814">
    <property type="component" value="Chromosome"/>
</dbReference>
<dbReference type="FunFam" id="1.20.1250.20:FF:000018">
    <property type="entry name" value="MFS transporter permease"/>
    <property type="match status" value="1"/>
</dbReference>
<feature type="transmembrane region" description="Helical" evidence="6">
    <location>
        <begin position="374"/>
        <end position="396"/>
    </location>
</feature>
<evidence type="ECO:0000259" key="7">
    <source>
        <dbReference type="PROSITE" id="PS50850"/>
    </source>
</evidence>
<dbReference type="Proteomes" id="UP000195729">
    <property type="component" value="Chromosome"/>
</dbReference>
<dbReference type="OrthoDB" id="9773957at2"/>
<keyword evidence="2" id="KW-0813">Transport</keyword>
<feature type="transmembrane region" description="Helical" evidence="6">
    <location>
        <begin position="282"/>
        <end position="303"/>
    </location>
</feature>
<accession>A0A1Y0L4S7</accession>
<dbReference type="SUPFAM" id="SSF103473">
    <property type="entry name" value="MFS general substrate transporter"/>
    <property type="match status" value="1"/>
</dbReference>
<dbReference type="PANTHER" id="PTHR43791">
    <property type="entry name" value="PERMEASE-RELATED"/>
    <property type="match status" value="1"/>
</dbReference>
<feature type="transmembrane region" description="Helical" evidence="6">
    <location>
        <begin position="87"/>
        <end position="105"/>
    </location>
</feature>
<evidence type="ECO:0000256" key="4">
    <source>
        <dbReference type="ARBA" id="ARBA00022989"/>
    </source>
</evidence>
<dbReference type="EMBL" id="CP015579">
    <property type="protein sequence ID" value="ARU93036.1"/>
    <property type="molecule type" value="Genomic_DNA"/>
</dbReference>
<keyword evidence="10" id="KW-1185">Reference proteome</keyword>
<dbReference type="InterPro" id="IPR020846">
    <property type="entry name" value="MFS_dom"/>
</dbReference>
<dbReference type="InterPro" id="IPR036259">
    <property type="entry name" value="MFS_trans_sf"/>
</dbReference>
<feature type="transmembrane region" description="Helical" evidence="6">
    <location>
        <begin position="248"/>
        <end position="270"/>
    </location>
</feature>
<evidence type="ECO:0000313" key="11">
    <source>
        <dbReference type="Proteomes" id="UP000195814"/>
    </source>
</evidence>
<feature type="transmembrane region" description="Helical" evidence="6">
    <location>
        <begin position="408"/>
        <end position="432"/>
    </location>
</feature>
<keyword evidence="4 6" id="KW-1133">Transmembrane helix</keyword>
<protein>
    <submittedName>
        <fullName evidence="8">MFS transporter</fullName>
    </submittedName>
</protein>
<feature type="transmembrane region" description="Helical" evidence="6">
    <location>
        <begin position="111"/>
        <end position="137"/>
    </location>
</feature>
<name>A0A1Y0L4S7_TATCI</name>
<sequence>MSDQLNTLNENEVFGKVAWRLMPFLCLCFVICWLERVNISFAHLQFKSDLNINDASFGLIVGALSLGCLVFDIPGTLMLEKYGAKKTITRVMILWGIATIGTAFARTTGQFYFFRFLLGAAEAGFFPGVILYLTYWFPTAWRARVSSRFIIAIGICGIVGGPLASWVMTHLNDVAGFRGWQWLFIFTGILPLFIGVLAWFWLDDKPEHARWLTAAEKSLVLATLTRDQQQDKPNKKDNLLKAVKDFRVWIIIVSYVLTIICTGNVVNFWAPSIIKESGNISLGSVGMLSSVPWIVGVIVMLLVSRLSDRYQERRWFFAGGVIAIITALIILPWVLHNAGYTVATLVLMSSGYLVATAIYWTIPSQYFSESSRAGCIALVSLFGQLGQILVPSFIGYLKTNTGSITSALHYVTIFIILGLIMLLAGIPGKVLLKK</sequence>
<keyword evidence="3 6" id="KW-0812">Transmembrane</keyword>
<feature type="transmembrane region" description="Helical" evidence="6">
    <location>
        <begin position="21"/>
        <end position="43"/>
    </location>
</feature>
<dbReference type="Pfam" id="PF07690">
    <property type="entry name" value="MFS_1"/>
    <property type="match status" value="1"/>
</dbReference>
<evidence type="ECO:0000256" key="1">
    <source>
        <dbReference type="ARBA" id="ARBA00004141"/>
    </source>
</evidence>
<proteinExistence type="predicted"/>
<feature type="transmembrane region" description="Helical" evidence="6">
    <location>
        <begin position="149"/>
        <end position="168"/>
    </location>
</feature>
<evidence type="ECO:0000313" key="8">
    <source>
        <dbReference type="EMBL" id="ARU93036.1"/>
    </source>
</evidence>
<dbReference type="GO" id="GO:0022857">
    <property type="term" value="F:transmembrane transporter activity"/>
    <property type="evidence" value="ECO:0007669"/>
    <property type="project" value="InterPro"/>
</dbReference>
<dbReference type="EMBL" id="CP015581">
    <property type="protein sequence ID" value="ARU97074.1"/>
    <property type="molecule type" value="Genomic_DNA"/>
</dbReference>
<reference evidence="10 11" key="1">
    <citation type="submission" date="2016-05" db="EMBL/GenBank/DDBJ databases">
        <title>Complete genome sequence of two 2,5-diketo-D-glunonic acid producing strain Tatumella citrea.</title>
        <authorList>
            <person name="Duan C."/>
            <person name="Yang J."/>
            <person name="Yang S."/>
        </authorList>
    </citation>
    <scope>NUCLEOTIDE SEQUENCE [LARGE SCALE GENOMIC DNA]</scope>
    <source>
        <strain evidence="9 10">ATCC 39140</strain>
        <strain evidence="8 11">DSM 13699</strain>
    </source>
</reference>
<dbReference type="RefSeq" id="WP_087487420.1">
    <property type="nucleotide sequence ID" value="NZ_CP015579.1"/>
</dbReference>
<keyword evidence="5 6" id="KW-0472">Membrane</keyword>
<dbReference type="InterPro" id="IPR011701">
    <property type="entry name" value="MFS"/>
</dbReference>
<evidence type="ECO:0000256" key="3">
    <source>
        <dbReference type="ARBA" id="ARBA00022692"/>
    </source>
</evidence>
<evidence type="ECO:0000313" key="10">
    <source>
        <dbReference type="Proteomes" id="UP000195729"/>
    </source>
</evidence>
<dbReference type="Gene3D" id="1.20.1250.20">
    <property type="entry name" value="MFS general substrate transporter like domains"/>
    <property type="match status" value="2"/>
</dbReference>
<dbReference type="KEGG" id="tci:A7K98_04010"/>